<name>A0ABM4XA52_VULVU</name>
<gene>
    <name evidence="6" type="primary">SH2D6</name>
</gene>
<feature type="region of interest" description="Disordered" evidence="3">
    <location>
        <begin position="1"/>
        <end position="43"/>
    </location>
</feature>
<dbReference type="GeneID" id="112916679"/>
<organism evidence="5 6">
    <name type="scientific">Vulpes vulpes</name>
    <name type="common">Red fox</name>
    <dbReference type="NCBI Taxonomy" id="9627"/>
    <lineage>
        <taxon>Eukaryota</taxon>
        <taxon>Metazoa</taxon>
        <taxon>Chordata</taxon>
        <taxon>Craniata</taxon>
        <taxon>Vertebrata</taxon>
        <taxon>Euteleostomi</taxon>
        <taxon>Mammalia</taxon>
        <taxon>Eutheria</taxon>
        <taxon>Laurasiatheria</taxon>
        <taxon>Carnivora</taxon>
        <taxon>Caniformia</taxon>
        <taxon>Canidae</taxon>
        <taxon>Vulpes</taxon>
    </lineage>
</organism>
<proteinExistence type="predicted"/>
<evidence type="ECO:0000256" key="2">
    <source>
        <dbReference type="PROSITE-ProRule" id="PRU00191"/>
    </source>
</evidence>
<dbReference type="RefSeq" id="XP_072574923.1">
    <property type="nucleotide sequence ID" value="XM_072718822.1"/>
</dbReference>
<keyword evidence="1 2" id="KW-0727">SH2 domain</keyword>
<evidence type="ECO:0000256" key="1">
    <source>
        <dbReference type="ARBA" id="ARBA00022999"/>
    </source>
</evidence>
<evidence type="ECO:0000313" key="5">
    <source>
        <dbReference type="Proteomes" id="UP001652641"/>
    </source>
</evidence>
<protein>
    <submittedName>
        <fullName evidence="6">SH2 domain-containing protein 6</fullName>
    </submittedName>
</protein>
<dbReference type="Pfam" id="PF00017">
    <property type="entry name" value="SH2"/>
    <property type="match status" value="1"/>
</dbReference>
<dbReference type="PROSITE" id="PS50001">
    <property type="entry name" value="SH2"/>
    <property type="match status" value="1"/>
</dbReference>
<dbReference type="InterPro" id="IPR036860">
    <property type="entry name" value="SH2_dom_sf"/>
</dbReference>
<feature type="region of interest" description="Disordered" evidence="3">
    <location>
        <begin position="65"/>
        <end position="135"/>
    </location>
</feature>
<feature type="region of interest" description="Disordered" evidence="3">
    <location>
        <begin position="320"/>
        <end position="347"/>
    </location>
</feature>
<evidence type="ECO:0000259" key="4">
    <source>
        <dbReference type="PROSITE" id="PS50001"/>
    </source>
</evidence>
<sequence>MYLEPGTKLDTGPGQSGLQKRGSLSPELAASPHLPVLGSRGSPCHSHLSAALRLALLLFRAPHPASRFPSGATRKASGCAREGRVELAPRGGVPGRRAPRRPQRGRARAPGPQSAAGLRAPRGRKTGQPVSAPDSQALQKVLLRQWAHCKKSNRKPGRSCESGARPTALIQANEEKGWHNAGLRSGASPSRRGPRGGASGAVVRDLSATPRSSGPSGMRSPGPGRNSGSRDTQTHPRTGRASPAPQELQVPASSGLRGGLGDPGAQAGKSGPPGGMPPAERGSPPPERRHFCPRQPGSLALHARLDRGAPVRALLLRSPPSLARPAPPPPPAWAAGGRGWSSLSQEGGAAPTLGRDYACLLGALCGLRCRWFFILGKVSTSLGAGGRWKGRPVSSLPCPDSPPWNKDAPIPSPLPAPGTWRCEKAQEEEEEEEEDKYEPPPCEALPFSFAPAHLPGTKEDSLYLDHPGPLGLCKSPPPKSQATMLKAAQSQWEVRKQGQPFPFGKPAFMTSRVVLIFETVQSHLEQAWQIIQEVKLSNTPGVVRSRGWSELRVAFSWSFKAGSEDPLRQVRRTLHSSSLSFIEFLSPCAYDWWFLLFLPELAAPARVVPGLPKKSDEDLYLECEPSPVLALTQTPSSQVLMPPISLPRISAVPKPTVAPQEARNGAAIATSKGRRSSLSSRAPTWSTPAAEDGSLLGQPWYSGTRDRHAVESALLRFRKDGAYTVRPSSEPQGSQPLTLAVLLHGRVFNIPIRRLDGGSHYALGREGRNHEELFPSVAAMVQHYSQHPLPLVDRHSGSRQLTCLLFPTTP</sequence>
<dbReference type="PANTHER" id="PTHR14098">
    <property type="entry name" value="SH2 DOMAIN CONTAINING PROTEIN"/>
    <property type="match status" value="1"/>
</dbReference>
<dbReference type="SUPFAM" id="SSF55550">
    <property type="entry name" value="SH2 domain"/>
    <property type="match status" value="1"/>
</dbReference>
<feature type="region of interest" description="Disordered" evidence="3">
    <location>
        <begin position="173"/>
        <end position="294"/>
    </location>
</feature>
<accession>A0ABM4XA52</accession>
<evidence type="ECO:0000256" key="3">
    <source>
        <dbReference type="SAM" id="MobiDB-lite"/>
    </source>
</evidence>
<dbReference type="InterPro" id="IPR051751">
    <property type="entry name" value="Immunoreceptor_sig_adapters"/>
</dbReference>
<keyword evidence="5" id="KW-1185">Reference proteome</keyword>
<feature type="region of interest" description="Disordered" evidence="3">
    <location>
        <begin position="384"/>
        <end position="440"/>
    </location>
</feature>
<reference evidence="6" key="1">
    <citation type="submission" date="2025-08" db="UniProtKB">
        <authorList>
            <consortium name="RefSeq"/>
        </authorList>
    </citation>
    <scope>IDENTIFICATION</scope>
    <source>
        <tissue evidence="6">Cell line</tissue>
    </source>
</reference>
<dbReference type="Gene3D" id="3.30.505.10">
    <property type="entry name" value="SH2 domain"/>
    <property type="match status" value="1"/>
</dbReference>
<dbReference type="PANTHER" id="PTHR14098:SF16">
    <property type="entry name" value="SH2 DOMAIN-CONTAINING PROTEIN 6"/>
    <property type="match status" value="1"/>
</dbReference>
<feature type="compositionally biased region" description="Polar residues" evidence="3">
    <location>
        <begin position="676"/>
        <end position="687"/>
    </location>
</feature>
<dbReference type="SMART" id="SM00252">
    <property type="entry name" value="SH2"/>
    <property type="match status" value="1"/>
</dbReference>
<feature type="compositionally biased region" description="Low complexity" evidence="3">
    <location>
        <begin position="181"/>
        <end position="191"/>
    </location>
</feature>
<feature type="compositionally biased region" description="Basic residues" evidence="3">
    <location>
        <begin position="97"/>
        <end position="107"/>
    </location>
</feature>
<feature type="compositionally biased region" description="Acidic residues" evidence="3">
    <location>
        <begin position="426"/>
        <end position="436"/>
    </location>
</feature>
<feature type="domain" description="SH2" evidence="4">
    <location>
        <begin position="700"/>
        <end position="808"/>
    </location>
</feature>
<dbReference type="InterPro" id="IPR000980">
    <property type="entry name" value="SH2"/>
</dbReference>
<feature type="compositionally biased region" description="Low complexity" evidence="3">
    <location>
        <begin position="210"/>
        <end position="230"/>
    </location>
</feature>
<feature type="region of interest" description="Disordered" evidence="3">
    <location>
        <begin position="655"/>
        <end position="689"/>
    </location>
</feature>
<dbReference type="Proteomes" id="UP001652641">
    <property type="component" value="Chromosome 8"/>
</dbReference>
<evidence type="ECO:0000313" key="6">
    <source>
        <dbReference type="RefSeq" id="XP_072574923.1"/>
    </source>
</evidence>